<dbReference type="EMBL" id="WSEL01000003">
    <property type="protein sequence ID" value="MVQ28723.1"/>
    <property type="molecule type" value="Genomic_DNA"/>
</dbReference>
<dbReference type="SUPFAM" id="SSF51161">
    <property type="entry name" value="Trimeric LpxA-like enzymes"/>
    <property type="match status" value="1"/>
</dbReference>
<dbReference type="PANTHER" id="PTHR13061">
    <property type="entry name" value="DYNACTIN SUBUNIT P25"/>
    <property type="match status" value="1"/>
</dbReference>
<name>A0A6N8IS64_9BURK</name>
<dbReference type="RefSeq" id="WP_157396795.1">
    <property type="nucleotide sequence ID" value="NZ_WSEL01000003.1"/>
</dbReference>
<evidence type="ECO:0000313" key="1">
    <source>
        <dbReference type="EMBL" id="MVQ28723.1"/>
    </source>
</evidence>
<comment type="caution">
    <text evidence="1">The sequence shown here is derived from an EMBL/GenBank/DDBJ whole genome shotgun (WGS) entry which is preliminary data.</text>
</comment>
<dbReference type="PANTHER" id="PTHR13061:SF29">
    <property type="entry name" value="GAMMA CARBONIC ANHYDRASE-LIKE 1, MITOCHONDRIAL-RELATED"/>
    <property type="match status" value="1"/>
</dbReference>
<dbReference type="InterPro" id="IPR047324">
    <property type="entry name" value="LbH_gamma_CA-like"/>
</dbReference>
<accession>A0A6N8IS64</accession>
<keyword evidence="2" id="KW-1185">Reference proteome</keyword>
<protein>
    <submittedName>
        <fullName evidence="1">Gamma carbonic anhydrase family protein</fullName>
    </submittedName>
</protein>
<dbReference type="CDD" id="cd04645">
    <property type="entry name" value="LbH_gamma_CA_like"/>
    <property type="match status" value="1"/>
</dbReference>
<organism evidence="1 2">
    <name type="scientific">Ramlibacter pinisoli</name>
    <dbReference type="NCBI Taxonomy" id="2682844"/>
    <lineage>
        <taxon>Bacteria</taxon>
        <taxon>Pseudomonadati</taxon>
        <taxon>Pseudomonadota</taxon>
        <taxon>Betaproteobacteria</taxon>
        <taxon>Burkholderiales</taxon>
        <taxon>Comamonadaceae</taxon>
        <taxon>Ramlibacter</taxon>
    </lineage>
</organism>
<dbReference type="InterPro" id="IPR050484">
    <property type="entry name" value="Transf_Hexapept/Carb_Anhydrase"/>
</dbReference>
<dbReference type="InterPro" id="IPR001451">
    <property type="entry name" value="Hexapep"/>
</dbReference>
<dbReference type="InterPro" id="IPR011004">
    <property type="entry name" value="Trimer_LpxA-like_sf"/>
</dbReference>
<evidence type="ECO:0000313" key="2">
    <source>
        <dbReference type="Proteomes" id="UP000469385"/>
    </source>
</evidence>
<gene>
    <name evidence="1" type="ORF">GON04_04660</name>
</gene>
<dbReference type="AlphaFoldDB" id="A0A6N8IS64"/>
<dbReference type="Proteomes" id="UP000469385">
    <property type="component" value="Unassembled WGS sequence"/>
</dbReference>
<dbReference type="Gene3D" id="2.160.10.10">
    <property type="entry name" value="Hexapeptide repeat proteins"/>
    <property type="match status" value="1"/>
</dbReference>
<dbReference type="Pfam" id="PF00132">
    <property type="entry name" value="Hexapep"/>
    <property type="match status" value="1"/>
</dbReference>
<reference evidence="1 2" key="1">
    <citation type="submission" date="2019-12" db="EMBL/GenBank/DDBJ databases">
        <authorList>
            <person name="Huq M.A."/>
        </authorList>
    </citation>
    <scope>NUCLEOTIDE SEQUENCE [LARGE SCALE GENOMIC DNA]</scope>
    <source>
        <strain evidence="1 2">MAH-25</strain>
    </source>
</reference>
<sequence>MAIYELDGKTPRLGRGAWVAETATVIGDVELGDDASVWFGAVIRGDSEHITVGARTNIQDGSVLHADPGKPLVIGAGVTVGHQVMLHGCSVADGALIGNQSVILNGARIGRNSIVGAGSVVTENKEFPDNSLIIGSPARVVRTLDDSAAATMKRNADHYVANAARFAKGLKKVA</sequence>
<proteinExistence type="predicted"/>